<evidence type="ECO:0000259" key="14">
    <source>
        <dbReference type="PROSITE" id="PS51283"/>
    </source>
</evidence>
<comment type="subcellular location">
    <subcellularLocation>
        <location evidence="2">Nucleus</location>
    </subcellularLocation>
</comment>
<reference evidence="15" key="1">
    <citation type="submission" date="2020-11" db="EMBL/GenBank/DDBJ databases">
        <authorList>
            <person name="Tran Van P."/>
        </authorList>
    </citation>
    <scope>NUCLEOTIDE SEQUENCE</scope>
</reference>
<dbReference type="GO" id="GO:0005634">
    <property type="term" value="C:nucleus"/>
    <property type="evidence" value="ECO:0007669"/>
    <property type="project" value="UniProtKB-SubCell"/>
</dbReference>
<proteinExistence type="inferred from homology"/>
<dbReference type="Pfam" id="PF00240">
    <property type="entry name" value="ubiquitin"/>
    <property type="match status" value="1"/>
</dbReference>
<dbReference type="PROSITE" id="PS50053">
    <property type="entry name" value="UBIQUITIN_2"/>
    <property type="match status" value="1"/>
</dbReference>
<keyword evidence="5" id="KW-0645">Protease</keyword>
<dbReference type="SUPFAM" id="SSF143791">
    <property type="entry name" value="DUSP-like"/>
    <property type="match status" value="2"/>
</dbReference>
<dbReference type="PROSITE" id="PS51283">
    <property type="entry name" value="DUSP"/>
    <property type="match status" value="1"/>
</dbReference>
<dbReference type="OrthoDB" id="289038at2759"/>
<dbReference type="PROSITE" id="PS00973">
    <property type="entry name" value="USP_2"/>
    <property type="match status" value="1"/>
</dbReference>
<keyword evidence="8" id="KW-0788">Thiol protease</keyword>
<dbReference type="PROSITE" id="PS50235">
    <property type="entry name" value="USP_3"/>
    <property type="match status" value="1"/>
</dbReference>
<keyword evidence="6" id="KW-0833">Ubl conjugation pathway</keyword>
<dbReference type="InterPro" id="IPR029071">
    <property type="entry name" value="Ubiquitin-like_domsf"/>
</dbReference>
<dbReference type="GO" id="GO:0005829">
    <property type="term" value="C:cytosol"/>
    <property type="evidence" value="ECO:0007669"/>
    <property type="project" value="TreeGrafter"/>
</dbReference>
<dbReference type="Gene3D" id="3.90.70.10">
    <property type="entry name" value="Cysteine proteinases"/>
    <property type="match status" value="2"/>
</dbReference>
<evidence type="ECO:0000256" key="7">
    <source>
        <dbReference type="ARBA" id="ARBA00022801"/>
    </source>
</evidence>
<feature type="non-terminal residue" evidence="15">
    <location>
        <position position="1171"/>
    </location>
</feature>
<comment type="catalytic activity">
    <reaction evidence="1">
        <text>Thiol-dependent hydrolysis of ester, thioester, amide, peptide and isopeptide bonds formed by the C-terminal Gly of ubiquitin (a 76-residue protein attached to proteins as an intracellular targeting signal).</text>
        <dbReference type="EC" id="3.4.19.12"/>
    </reaction>
</comment>
<dbReference type="GO" id="GO:0016579">
    <property type="term" value="P:protein deubiquitination"/>
    <property type="evidence" value="ECO:0007669"/>
    <property type="project" value="InterPro"/>
</dbReference>
<dbReference type="GO" id="GO:0006508">
    <property type="term" value="P:proteolysis"/>
    <property type="evidence" value="ECO:0007669"/>
    <property type="project" value="UniProtKB-KW"/>
</dbReference>
<dbReference type="Gene3D" id="3.30.2230.10">
    <property type="entry name" value="DUSP-like"/>
    <property type="match status" value="1"/>
</dbReference>
<feature type="region of interest" description="Disordered" evidence="11">
    <location>
        <begin position="1088"/>
        <end position="1113"/>
    </location>
</feature>
<organism evidence="15">
    <name type="scientific">Medioppia subpectinata</name>
    <dbReference type="NCBI Taxonomy" id="1979941"/>
    <lineage>
        <taxon>Eukaryota</taxon>
        <taxon>Metazoa</taxon>
        <taxon>Ecdysozoa</taxon>
        <taxon>Arthropoda</taxon>
        <taxon>Chelicerata</taxon>
        <taxon>Arachnida</taxon>
        <taxon>Acari</taxon>
        <taxon>Acariformes</taxon>
        <taxon>Sarcoptiformes</taxon>
        <taxon>Oribatida</taxon>
        <taxon>Brachypylina</taxon>
        <taxon>Oppioidea</taxon>
        <taxon>Oppiidae</taxon>
        <taxon>Medioppia</taxon>
    </lineage>
</organism>
<dbReference type="Gene3D" id="3.10.20.90">
    <property type="entry name" value="Phosphatidylinositol 3-kinase Catalytic Subunit, Chain A, domain 1"/>
    <property type="match status" value="1"/>
</dbReference>
<dbReference type="InterPro" id="IPR018200">
    <property type="entry name" value="USP_CS"/>
</dbReference>
<keyword evidence="9" id="KW-0539">Nucleus</keyword>
<dbReference type="InterPro" id="IPR001394">
    <property type="entry name" value="Peptidase_C19_UCH"/>
</dbReference>
<dbReference type="InterPro" id="IPR033841">
    <property type="entry name" value="Pep_USP48"/>
</dbReference>
<dbReference type="PROSITE" id="PS00972">
    <property type="entry name" value="USP_1"/>
    <property type="match status" value="2"/>
</dbReference>
<evidence type="ECO:0000256" key="8">
    <source>
        <dbReference type="ARBA" id="ARBA00022807"/>
    </source>
</evidence>
<dbReference type="EC" id="3.4.19.12" evidence="4"/>
<dbReference type="Pfam" id="PF00443">
    <property type="entry name" value="UCH"/>
    <property type="match status" value="2"/>
</dbReference>
<evidence type="ECO:0000259" key="13">
    <source>
        <dbReference type="PROSITE" id="PS50235"/>
    </source>
</evidence>
<evidence type="ECO:0000259" key="12">
    <source>
        <dbReference type="PROSITE" id="PS50053"/>
    </source>
</evidence>
<protein>
    <recommendedName>
        <fullName evidence="10">Ubiquitin carboxyl-terminal hydrolase 48</fullName>
        <ecNumber evidence="4">3.4.19.12</ecNumber>
    </recommendedName>
</protein>
<name>A0A7R9KTQ0_9ACAR</name>
<dbReference type="GO" id="GO:0004843">
    <property type="term" value="F:cysteine-type deubiquitinase activity"/>
    <property type="evidence" value="ECO:0007669"/>
    <property type="project" value="UniProtKB-EC"/>
</dbReference>
<dbReference type="PANTHER" id="PTHR24006">
    <property type="entry name" value="UBIQUITIN CARBOXYL-TERMINAL HYDROLASE"/>
    <property type="match status" value="1"/>
</dbReference>
<dbReference type="InterPro" id="IPR000626">
    <property type="entry name" value="Ubiquitin-like_dom"/>
</dbReference>
<feature type="region of interest" description="Disordered" evidence="11">
    <location>
        <begin position="1053"/>
        <end position="1075"/>
    </location>
</feature>
<dbReference type="SUPFAM" id="SSF54236">
    <property type="entry name" value="Ubiquitin-like"/>
    <property type="match status" value="1"/>
</dbReference>
<feature type="domain" description="USP" evidence="13">
    <location>
        <begin position="245"/>
        <end position="584"/>
    </location>
</feature>
<evidence type="ECO:0000256" key="3">
    <source>
        <dbReference type="ARBA" id="ARBA00009085"/>
    </source>
</evidence>
<dbReference type="CDD" id="cd02668">
    <property type="entry name" value="Peptidase_C19L"/>
    <property type="match status" value="1"/>
</dbReference>
<dbReference type="Pfam" id="PF06337">
    <property type="entry name" value="DUSP"/>
    <property type="match status" value="2"/>
</dbReference>
<evidence type="ECO:0000256" key="9">
    <source>
        <dbReference type="ARBA" id="ARBA00023242"/>
    </source>
</evidence>
<dbReference type="InterPro" id="IPR038765">
    <property type="entry name" value="Papain-like_cys_pep_sf"/>
</dbReference>
<evidence type="ECO:0000313" key="16">
    <source>
        <dbReference type="Proteomes" id="UP000759131"/>
    </source>
</evidence>
<dbReference type="EMBL" id="CAJPIZ010005301">
    <property type="protein sequence ID" value="CAG2108466.1"/>
    <property type="molecule type" value="Genomic_DNA"/>
</dbReference>
<accession>A0A7R9KTQ0</accession>
<dbReference type="EMBL" id="OC859876">
    <property type="protein sequence ID" value="CAD7628036.1"/>
    <property type="molecule type" value="Genomic_DNA"/>
</dbReference>
<dbReference type="Proteomes" id="UP000759131">
    <property type="component" value="Unassembled WGS sequence"/>
</dbReference>
<evidence type="ECO:0000256" key="6">
    <source>
        <dbReference type="ARBA" id="ARBA00022786"/>
    </source>
</evidence>
<dbReference type="AlphaFoldDB" id="A0A7R9KTQ0"/>
<dbReference type="InterPro" id="IPR006615">
    <property type="entry name" value="Pept_C19_DUSP"/>
</dbReference>
<feature type="domain" description="DUSP" evidence="14">
    <location>
        <begin position="877"/>
        <end position="1004"/>
    </location>
</feature>
<feature type="domain" description="Ubiquitin-like" evidence="12">
    <location>
        <begin position="1099"/>
        <end position="1171"/>
    </location>
</feature>
<dbReference type="InterPro" id="IPR028889">
    <property type="entry name" value="USP"/>
</dbReference>
<comment type="similarity">
    <text evidence="3">Belongs to the peptidase C19 family.</text>
</comment>
<evidence type="ECO:0000256" key="2">
    <source>
        <dbReference type="ARBA" id="ARBA00004123"/>
    </source>
</evidence>
<dbReference type="InterPro" id="IPR035927">
    <property type="entry name" value="DUSP-like_sf"/>
</dbReference>
<evidence type="ECO:0000313" key="15">
    <source>
        <dbReference type="EMBL" id="CAD7628036.1"/>
    </source>
</evidence>
<evidence type="ECO:0000256" key="5">
    <source>
        <dbReference type="ARBA" id="ARBA00022670"/>
    </source>
</evidence>
<keyword evidence="7" id="KW-0378">Hydrolase</keyword>
<sequence>MLKMNRKTKSSHCFDFALNMVTMDEINELHLHRVYKLDSSVCKSKANKNCGQNMRCLNGLGERPWLSSADNSSNTANDSHLGRRVDGSFVGLKNLGATCYVNCLLQVWFHNPIFRSMIYRWKPEEDPEENELDTNSVGFPEEVFVPKTCIGKLQLIFALMQFGVRSSVDPKPIIKCLELDEKTHIQTKVYKLDASVCKSKANKNCGQNMRCLNGLGERPWLSSADNSSNTANDSHLGRRVDGSFVGLKNLGATCYVNCLLQVWFHNPIFRSMIYRWKPEEDPEENELDPNSIDFSEEVFVPKTCIGKLQLIFALMQFGVRSSVDPKPIIKCLELDENRQQDAHEFSNLFFSLIERKLKFQTNPNVAKVIQSQYCGKFAYITRCLTCEDMSSRESQFYELDLNIKGCKDLYDSLGDYLKVESLEGMNQYYCGSCGQKRNASRYIKLRKLPPVLNIQLLRFVFDPHIKKLNSIIRFPDILDAKPFIDSADGLDPRETTYHLSAVLIHRGPSAHSGHYIAHIKDQNTGFWYKFNDEKVEQIEGKKLKLDSDEVNDENSDTNGNVLIKNDRKGCHQSNNAYMLVYKNEIQTNTDLANNYSDWGLPQYLMDFIEKDNKSFEESIAEQMKLKEEEMCSYIERKTEINHIYEQLTADGDKPYEFISKKWLIHWLSAKPLEQIKPIDNTDLLCIHRKLNFKSLSSIKCISKSGADLLYEKYGGGPILRSNSLCIACVAKQVEVIKTKTKIEEDIKTITSQLKYTPNLEEECYWVGKESLKSWKQIKLKSIEYKNPEVNDNSDTSVEVIESNDIDFEISCLNDDIICKHGKLTPDENKRRLVSVLVWETLKCHFPNAQQYTQKSTFCEECLSYNKAFESFKTQHKEMAMNQKLILPNLLAERHRLVWDDLNPTARYYALSRKFLTSWKRFIKDDLGITNNMGEDYDIIDPSKYDPPEVIENSGLLCAHQMFLYPTNKTEIVGNDCKFVILPKDEWESLIAFYSNDFEIQFLVLLNENNDKFIESIPSFCDSCFQSLILEEERERLTYNNQFIYVRKVEKNESNSDDSHDKQEINSDGYHEKMNGKKFKKEDTKHAFIGNGENNTFQGLRRSSRRRKNKNEKEIKVSSTNTLLDLKIQIMNIFRVAPYDQNLSLNDKPLDANNKTLAELHVEPYSIITLTV</sequence>
<evidence type="ECO:0000256" key="4">
    <source>
        <dbReference type="ARBA" id="ARBA00012759"/>
    </source>
</evidence>
<evidence type="ECO:0000256" key="1">
    <source>
        <dbReference type="ARBA" id="ARBA00000707"/>
    </source>
</evidence>
<gene>
    <name evidence="15" type="ORF">OSB1V03_LOCUS8459</name>
</gene>
<dbReference type="SUPFAM" id="SSF54001">
    <property type="entry name" value="Cysteine proteinases"/>
    <property type="match status" value="2"/>
</dbReference>
<dbReference type="PANTHER" id="PTHR24006:SF722">
    <property type="entry name" value="UBIQUITIN CARBOXYL-TERMINAL HYDROLASE 48"/>
    <property type="match status" value="1"/>
</dbReference>
<evidence type="ECO:0000256" key="11">
    <source>
        <dbReference type="SAM" id="MobiDB-lite"/>
    </source>
</evidence>
<evidence type="ECO:0000256" key="10">
    <source>
        <dbReference type="ARBA" id="ARBA00035173"/>
    </source>
</evidence>
<dbReference type="InterPro" id="IPR050164">
    <property type="entry name" value="Peptidase_C19"/>
</dbReference>
<keyword evidence="16" id="KW-1185">Reference proteome</keyword>